<comment type="similarity">
    <text evidence="1">Belongs to the ParB family.</text>
</comment>
<evidence type="ECO:0000313" key="3">
    <source>
        <dbReference type="EMBL" id="CAB3755814.1"/>
    </source>
</evidence>
<dbReference type="SMART" id="SM00470">
    <property type="entry name" value="ParB"/>
    <property type="match status" value="1"/>
</dbReference>
<evidence type="ECO:0000313" key="4">
    <source>
        <dbReference type="Proteomes" id="UP000494363"/>
    </source>
</evidence>
<dbReference type="SUPFAM" id="SSF110849">
    <property type="entry name" value="ParB/Sulfiredoxin"/>
    <property type="match status" value="1"/>
</dbReference>
<gene>
    <name evidence="3" type="primary">noc_3</name>
    <name evidence="3" type="ORF">LMG29542_02702</name>
</gene>
<dbReference type="GO" id="GO:0003677">
    <property type="term" value="F:DNA binding"/>
    <property type="evidence" value="ECO:0007669"/>
    <property type="project" value="InterPro"/>
</dbReference>
<feature type="domain" description="ParB-like N-terminal" evidence="2">
    <location>
        <begin position="18"/>
        <end position="125"/>
    </location>
</feature>
<dbReference type="Proteomes" id="UP000494363">
    <property type="component" value="Unassembled WGS sequence"/>
</dbReference>
<dbReference type="InterPro" id="IPR003115">
    <property type="entry name" value="ParB_N"/>
</dbReference>
<dbReference type="RefSeq" id="WP_175226959.1">
    <property type="nucleotide sequence ID" value="NZ_CADIKH010000011.1"/>
</dbReference>
<dbReference type="SUPFAM" id="SSF109709">
    <property type="entry name" value="KorB DNA-binding domain-like"/>
    <property type="match status" value="1"/>
</dbReference>
<dbReference type="PANTHER" id="PTHR33375:SF1">
    <property type="entry name" value="CHROMOSOME-PARTITIONING PROTEIN PARB-RELATED"/>
    <property type="match status" value="1"/>
</dbReference>
<keyword evidence="4" id="KW-1185">Reference proteome</keyword>
<dbReference type="InterPro" id="IPR050336">
    <property type="entry name" value="Chromosome_partition/occlusion"/>
</dbReference>
<dbReference type="InterPro" id="IPR004437">
    <property type="entry name" value="ParB/RepB/Spo0J"/>
</dbReference>
<dbReference type="GO" id="GO:0007059">
    <property type="term" value="P:chromosome segregation"/>
    <property type="evidence" value="ECO:0007669"/>
    <property type="project" value="TreeGrafter"/>
</dbReference>
<evidence type="ECO:0000259" key="2">
    <source>
        <dbReference type="SMART" id="SM00470"/>
    </source>
</evidence>
<name>A0A6J5DQN0_9BURK</name>
<dbReference type="Gene3D" id="1.10.10.2830">
    <property type="match status" value="1"/>
</dbReference>
<sequence>MSTLDLLQSLEASTAPPVLVDIDLIDPDPDQPRQEFYPVDGVIDEATQQALVELADSITQVGLLQPITIREKEGGRYKISIGERRWRAFRLNNERGVRGSDRIPSMIRNDLTAEQLALAQLAENLQRKDLSDRETAKFLKETLEKFPGLQKQQLAKLINQSSQYISRILALLDPQWADVVDSGIITYASLLEQYRALPRSKQRELKETAQRENRALTSGDIRSAKSAVKKGAVAPVQAPQVPARAVQQFDPILARQVQEFVAKQAPKGETYQPSEVAMSAPAPKRQIFDSGGDAVIPAGVGALNPAILEKREARLTLQQIELLLMRGALVSKAHLVSLMLPVEEIKHAITELGMGLPADDAHLPMALAEAINRSAR</sequence>
<protein>
    <submittedName>
        <fullName evidence="3">Nucleoid occlusion protein</fullName>
    </submittedName>
</protein>
<evidence type="ECO:0000256" key="1">
    <source>
        <dbReference type="ARBA" id="ARBA00006295"/>
    </source>
</evidence>
<dbReference type="GO" id="GO:0005694">
    <property type="term" value="C:chromosome"/>
    <property type="evidence" value="ECO:0007669"/>
    <property type="project" value="TreeGrafter"/>
</dbReference>
<dbReference type="PANTHER" id="PTHR33375">
    <property type="entry name" value="CHROMOSOME-PARTITIONING PROTEIN PARB-RELATED"/>
    <property type="match status" value="1"/>
</dbReference>
<dbReference type="InterPro" id="IPR036086">
    <property type="entry name" value="ParB/Sulfiredoxin_sf"/>
</dbReference>
<dbReference type="EMBL" id="CADIKH010000011">
    <property type="protein sequence ID" value="CAB3755814.1"/>
    <property type="molecule type" value="Genomic_DNA"/>
</dbReference>
<reference evidence="3 4" key="1">
    <citation type="submission" date="2020-04" db="EMBL/GenBank/DDBJ databases">
        <authorList>
            <person name="De Canck E."/>
        </authorList>
    </citation>
    <scope>NUCLEOTIDE SEQUENCE [LARGE SCALE GENOMIC DNA]</scope>
    <source>
        <strain evidence="3 4">LMG 29542</strain>
    </source>
</reference>
<dbReference type="Gene3D" id="3.90.1530.30">
    <property type="match status" value="1"/>
</dbReference>
<dbReference type="Pfam" id="PF02195">
    <property type="entry name" value="ParB_N"/>
    <property type="match status" value="1"/>
</dbReference>
<accession>A0A6J5DQN0</accession>
<dbReference type="AlphaFoldDB" id="A0A6J5DQN0"/>
<dbReference type="NCBIfam" id="TIGR00180">
    <property type="entry name" value="parB_part"/>
    <property type="match status" value="1"/>
</dbReference>
<proteinExistence type="inferred from homology"/>
<organism evidence="3 4">
    <name type="scientific">Paraburkholderia humisilvae</name>
    <dbReference type="NCBI Taxonomy" id="627669"/>
    <lineage>
        <taxon>Bacteria</taxon>
        <taxon>Pseudomonadati</taxon>
        <taxon>Pseudomonadota</taxon>
        <taxon>Betaproteobacteria</taxon>
        <taxon>Burkholderiales</taxon>
        <taxon>Burkholderiaceae</taxon>
        <taxon>Paraburkholderia</taxon>
    </lineage>
</organism>